<dbReference type="InterPro" id="IPR010359">
    <property type="entry name" value="IrrE_HExxH"/>
</dbReference>
<feature type="domain" description="IrrE N-terminal-like" evidence="2">
    <location>
        <begin position="90"/>
        <end position="167"/>
    </location>
</feature>
<dbReference type="RefSeq" id="WP_169860058.1">
    <property type="nucleotide sequence ID" value="NZ_CP053021.1"/>
</dbReference>
<evidence type="ECO:0000259" key="2">
    <source>
        <dbReference type="Pfam" id="PF06114"/>
    </source>
</evidence>
<dbReference type="Gene3D" id="1.10.10.2910">
    <property type="match status" value="1"/>
</dbReference>
<evidence type="ECO:0000256" key="1">
    <source>
        <dbReference type="SAM" id="MobiDB-lite"/>
    </source>
</evidence>
<feature type="compositionally biased region" description="Basic residues" evidence="1">
    <location>
        <begin position="181"/>
        <end position="190"/>
    </location>
</feature>
<organism evidence="3 4">
    <name type="scientific">Sphingobium yanoikuyae</name>
    <name type="common">Sphingomonas yanoikuyae</name>
    <dbReference type="NCBI Taxonomy" id="13690"/>
    <lineage>
        <taxon>Bacteria</taxon>
        <taxon>Pseudomonadati</taxon>
        <taxon>Pseudomonadota</taxon>
        <taxon>Alphaproteobacteria</taxon>
        <taxon>Sphingomonadales</taxon>
        <taxon>Sphingomonadaceae</taxon>
        <taxon>Sphingobium</taxon>
    </lineage>
</organism>
<name>A0A6M4G4E4_SPHYA</name>
<reference evidence="3 4" key="1">
    <citation type="submission" date="2020-04" db="EMBL/GenBank/DDBJ databases">
        <title>The Whole Genome Analysis of High salt-tolerant Sphingobium yanoikuyae YC-XJ2 with Aryl organophosphorus flame retardants (aryl-OPFRs)-degrading capacity and characteristics of Related phosphotriesterase.</title>
        <authorList>
            <person name="Li X."/>
        </authorList>
    </citation>
    <scope>NUCLEOTIDE SEQUENCE [LARGE SCALE GENOMIC DNA]</scope>
    <source>
        <strain evidence="3 4">YC-XJ2</strain>
    </source>
</reference>
<accession>A0A6M4G4E4</accession>
<feature type="region of interest" description="Disordered" evidence="1">
    <location>
        <begin position="177"/>
        <end position="198"/>
    </location>
</feature>
<sequence>MDKIGSVQRRSEHQIERLAKMVRQELGVDPGSRLAMQPILEFALDDMIDGAYLRVASDGEMGGAEGRTDWHQPVITLSAGTYAALTKGNHRARMTAAHELGHLLMHTKQPVYYYRERTKDNRLDPEWQADTFAAALLMPADAFRKMKSVRQAMTAFGISRSAALRRARGLKMSIADDLVRRKSGGHKRKGSSSMNPTP</sequence>
<protein>
    <submittedName>
        <fullName evidence="3">ImmA/IrrE family metallo-endopeptidase</fullName>
    </submittedName>
</protein>
<evidence type="ECO:0000313" key="4">
    <source>
        <dbReference type="Proteomes" id="UP000502611"/>
    </source>
</evidence>
<dbReference type="InterPro" id="IPR052345">
    <property type="entry name" value="Rad_response_metalloprotease"/>
</dbReference>
<gene>
    <name evidence="3" type="ORF">HH800_02315</name>
</gene>
<dbReference type="EMBL" id="CP053021">
    <property type="protein sequence ID" value="QJR01133.1"/>
    <property type="molecule type" value="Genomic_DNA"/>
</dbReference>
<evidence type="ECO:0000313" key="3">
    <source>
        <dbReference type="EMBL" id="QJR01133.1"/>
    </source>
</evidence>
<dbReference type="PANTHER" id="PTHR43236:SF2">
    <property type="entry name" value="BLL0069 PROTEIN"/>
    <property type="match status" value="1"/>
</dbReference>
<dbReference type="Pfam" id="PF06114">
    <property type="entry name" value="Peptidase_M78"/>
    <property type="match status" value="1"/>
</dbReference>
<dbReference type="PANTHER" id="PTHR43236">
    <property type="entry name" value="ANTITOXIN HIGA1"/>
    <property type="match status" value="1"/>
</dbReference>
<proteinExistence type="predicted"/>
<dbReference type="AlphaFoldDB" id="A0A6M4G4E4"/>
<dbReference type="Proteomes" id="UP000502611">
    <property type="component" value="Chromosome"/>
</dbReference>